<keyword evidence="3" id="KW-1133">Transmembrane helix</keyword>
<proteinExistence type="inferred from homology"/>
<keyword evidence="3" id="KW-0472">Membrane</keyword>
<dbReference type="PANTHER" id="PTHR12203:SF35">
    <property type="entry name" value="PROTEIN O-GLUCOSYLTRANSFERASE 1"/>
    <property type="match status" value="1"/>
</dbReference>
<evidence type="ECO:0000259" key="4">
    <source>
        <dbReference type="SMART" id="SM00672"/>
    </source>
</evidence>
<sequence length="635" mass="72765">MSSPDISEGTWTHRRVYILLGVLVFAFTQAGLYAGRYTAEDNFPENAALTSPSNSVSIPNSRVMGHVPQHPISKLMEEAETKFRKLLAKQSQTIEAAVAEYKKRYHRDPPKGFDAWWKFAQENNVRMVDEYDGLMDDLEPFWEMTGAEFRRKAVQAGQLPSVDLVRIRDGEAEAINTKPTFDDDDISMRAKSFLLMISKFQHTLPDMDFAVNARAEGRVLVPWENREYPNITQDSAGAISTIGGGLHVADWQGRGNAWEAYRHICPPNSPARRLMSSKRIVANDSTPYFEHATYVLGNDFKFARDVDGRYSFCNNPWAHYYQGHFFSDWRTVPVPFPILSPAKNSGYGDIKIPSHYYYGTTRRYTYAYDEVNHFLKEVDSMEIPWEKKTDKVFWRGATTGGGSSPPGYSPQYQRHRFVRLVSDNSTKNRTIVFADPPSSSNYVITRVPTNALNEEIMDVAFVSSVDHLSYPGGLQQQMLDYRFADAVQLRECWAHKYILDLDGMSYSGKFFAYLASDSAVIKSTVYREFFSDWIQPWLHYIPLSSSYKEIYNIHTYFSGATNSTLDAANSTSLNLSMARRRPLDGDRRLRRIARAGKQWRKTIGRQVDMEAYVYRLCLEYARLSADDRDSMNFTL</sequence>
<dbReference type="AlphaFoldDB" id="A0A4S4M322"/>
<keyword evidence="2" id="KW-0808">Transferase</keyword>
<organism evidence="5 6">
    <name type="scientific">Bondarzewia mesenterica</name>
    <dbReference type="NCBI Taxonomy" id="1095465"/>
    <lineage>
        <taxon>Eukaryota</taxon>
        <taxon>Fungi</taxon>
        <taxon>Dikarya</taxon>
        <taxon>Basidiomycota</taxon>
        <taxon>Agaricomycotina</taxon>
        <taxon>Agaricomycetes</taxon>
        <taxon>Russulales</taxon>
        <taxon>Bondarzewiaceae</taxon>
        <taxon>Bondarzewia</taxon>
    </lineage>
</organism>
<name>A0A4S4M322_9AGAM</name>
<comment type="similarity">
    <text evidence="1">Belongs to the glycosyltransferase 90 family.</text>
</comment>
<comment type="caution">
    <text evidence="5">The sequence shown here is derived from an EMBL/GenBank/DDBJ whole genome shotgun (WGS) entry which is preliminary data.</text>
</comment>
<evidence type="ECO:0000256" key="2">
    <source>
        <dbReference type="ARBA" id="ARBA00022679"/>
    </source>
</evidence>
<accession>A0A4S4M322</accession>
<dbReference type="Proteomes" id="UP000310158">
    <property type="component" value="Unassembled WGS sequence"/>
</dbReference>
<evidence type="ECO:0000313" key="6">
    <source>
        <dbReference type="Proteomes" id="UP000310158"/>
    </source>
</evidence>
<evidence type="ECO:0000256" key="3">
    <source>
        <dbReference type="SAM" id="Phobius"/>
    </source>
</evidence>
<evidence type="ECO:0000256" key="1">
    <source>
        <dbReference type="ARBA" id="ARBA00010118"/>
    </source>
</evidence>
<feature type="transmembrane region" description="Helical" evidence="3">
    <location>
        <begin position="16"/>
        <end position="35"/>
    </location>
</feature>
<keyword evidence="3" id="KW-0812">Transmembrane</keyword>
<dbReference type="InterPro" id="IPR051091">
    <property type="entry name" value="O-Glucosyltr/Glycosyltrsf_90"/>
</dbReference>
<dbReference type="InterPro" id="IPR006598">
    <property type="entry name" value="CAP10"/>
</dbReference>
<feature type="domain" description="Glycosyl transferase CAP10" evidence="4">
    <location>
        <begin position="299"/>
        <end position="599"/>
    </location>
</feature>
<dbReference type="GO" id="GO:0016740">
    <property type="term" value="F:transferase activity"/>
    <property type="evidence" value="ECO:0007669"/>
    <property type="project" value="UniProtKB-KW"/>
</dbReference>
<protein>
    <recommendedName>
        <fullName evidence="4">Glycosyl transferase CAP10 domain-containing protein</fullName>
    </recommendedName>
</protein>
<reference evidence="5 6" key="1">
    <citation type="submission" date="2019-02" db="EMBL/GenBank/DDBJ databases">
        <title>Genome sequencing of the rare red list fungi Bondarzewia mesenterica.</title>
        <authorList>
            <person name="Buettner E."/>
            <person name="Kellner H."/>
        </authorList>
    </citation>
    <scope>NUCLEOTIDE SEQUENCE [LARGE SCALE GENOMIC DNA]</scope>
    <source>
        <strain evidence="5 6">DSM 108281</strain>
    </source>
</reference>
<keyword evidence="6" id="KW-1185">Reference proteome</keyword>
<dbReference type="EMBL" id="SGPL01000042">
    <property type="protein sequence ID" value="THH19546.1"/>
    <property type="molecule type" value="Genomic_DNA"/>
</dbReference>
<dbReference type="OrthoDB" id="202415at2759"/>
<dbReference type="SMART" id="SM00672">
    <property type="entry name" value="CAP10"/>
    <property type="match status" value="1"/>
</dbReference>
<gene>
    <name evidence="5" type="ORF">EW146_g1646</name>
</gene>
<dbReference type="PANTHER" id="PTHR12203">
    <property type="entry name" value="KDEL LYS-ASP-GLU-LEU CONTAINING - RELATED"/>
    <property type="match status" value="1"/>
</dbReference>
<dbReference type="Pfam" id="PF05686">
    <property type="entry name" value="Glyco_transf_90"/>
    <property type="match status" value="1"/>
</dbReference>
<evidence type="ECO:0000313" key="5">
    <source>
        <dbReference type="EMBL" id="THH19546.1"/>
    </source>
</evidence>